<evidence type="ECO:0000256" key="4">
    <source>
        <dbReference type="ARBA" id="ARBA00022833"/>
    </source>
</evidence>
<dbReference type="CDD" id="cd08071">
    <property type="entry name" value="MPN_DUF2466"/>
    <property type="match status" value="1"/>
</dbReference>
<dbReference type="InterPro" id="IPR037518">
    <property type="entry name" value="MPN"/>
</dbReference>
<dbReference type="GO" id="GO:0008237">
    <property type="term" value="F:metallopeptidase activity"/>
    <property type="evidence" value="ECO:0007669"/>
    <property type="project" value="UniProtKB-KW"/>
</dbReference>
<evidence type="ECO:0000313" key="8">
    <source>
        <dbReference type="EMBL" id="GAX62758.1"/>
    </source>
</evidence>
<accession>A0A286U3M7</accession>
<dbReference type="PROSITE" id="PS50249">
    <property type="entry name" value="MPN"/>
    <property type="match status" value="1"/>
</dbReference>
<dbReference type="AlphaFoldDB" id="A0A286U3M7"/>
<dbReference type="OrthoDB" id="9804482at2"/>
<dbReference type="Pfam" id="PF04002">
    <property type="entry name" value="RadC"/>
    <property type="match status" value="1"/>
</dbReference>
<comment type="caution">
    <text evidence="8">The sequence shown here is derived from an EMBL/GenBank/DDBJ whole genome shotgun (WGS) entry which is preliminary data.</text>
</comment>
<dbReference type="Proteomes" id="UP000218542">
    <property type="component" value="Unassembled WGS sequence"/>
</dbReference>
<proteinExistence type="inferred from homology"/>
<dbReference type="InterPro" id="IPR046778">
    <property type="entry name" value="UPF0758_N"/>
</dbReference>
<dbReference type="PANTHER" id="PTHR30471:SF3">
    <property type="entry name" value="UPF0758 PROTEIN YEES-RELATED"/>
    <property type="match status" value="1"/>
</dbReference>
<evidence type="ECO:0000256" key="3">
    <source>
        <dbReference type="ARBA" id="ARBA00022801"/>
    </source>
</evidence>
<dbReference type="InterPro" id="IPR001405">
    <property type="entry name" value="UPF0758"/>
</dbReference>
<reference evidence="9" key="1">
    <citation type="journal article" date="2017" name="Environ. Microbiol. Rep.">
        <title>Genetic Diversity of Marine Anaerobic Ammonium-Oxidizing Bacteria as Revealed by Genomic and Proteomic Analyses of 'Candidatus Scalindua japonica'.</title>
        <authorList>
            <person name="Oshiki M."/>
            <person name="Mizuto K."/>
            <person name="Kimura Z."/>
            <person name="Kindaichi T."/>
            <person name="Satoh H."/>
            <person name="Okabe S."/>
        </authorList>
    </citation>
    <scope>NUCLEOTIDE SEQUENCE [LARGE SCALE GENOMIC DNA]</scope>
    <source>
        <strain evidence="9">husup-a2</strain>
    </source>
</reference>
<evidence type="ECO:0000256" key="1">
    <source>
        <dbReference type="ARBA" id="ARBA00022670"/>
    </source>
</evidence>
<dbReference type="Gene3D" id="3.40.140.10">
    <property type="entry name" value="Cytidine Deaminase, domain 2"/>
    <property type="match status" value="1"/>
</dbReference>
<dbReference type="GO" id="GO:0006508">
    <property type="term" value="P:proteolysis"/>
    <property type="evidence" value="ECO:0007669"/>
    <property type="project" value="UniProtKB-KW"/>
</dbReference>
<evidence type="ECO:0000256" key="6">
    <source>
        <dbReference type="RuleBase" id="RU003797"/>
    </source>
</evidence>
<evidence type="ECO:0000259" key="7">
    <source>
        <dbReference type="PROSITE" id="PS50249"/>
    </source>
</evidence>
<evidence type="ECO:0000256" key="2">
    <source>
        <dbReference type="ARBA" id="ARBA00022723"/>
    </source>
</evidence>
<sequence>MTGRSEEKIYEDSITNWPEEERPRERLLKSGAHALTNAELLAILLRVGVKGKSAVDLARQIIREANGLRGLDRLEPKDLYSIKGLSHAKIAQIKASVELGKRIIEESRKVEGVASSSRKAYDLLFPRMRDLKKEVFKVVFLNSQNQVIDVVTAHEGTVTMSNVYVREIINLANKFGAAAMIFAHNHPSGEPKPSNEDKDITEELVFAGRIMKIKVLDHIIIGEQKYFSFADEGLIKRYNTNFDMKKLSLSGHG</sequence>
<dbReference type="NCBIfam" id="TIGR00608">
    <property type="entry name" value="radc"/>
    <property type="match status" value="1"/>
</dbReference>
<keyword evidence="1" id="KW-0645">Protease</keyword>
<evidence type="ECO:0000313" key="9">
    <source>
        <dbReference type="Proteomes" id="UP000218542"/>
    </source>
</evidence>
<dbReference type="InterPro" id="IPR020891">
    <property type="entry name" value="UPF0758_CS"/>
</dbReference>
<protein>
    <submittedName>
        <fullName evidence="8">DNA repair protein radC homolog</fullName>
    </submittedName>
</protein>
<dbReference type="NCBIfam" id="NF000642">
    <property type="entry name" value="PRK00024.1"/>
    <property type="match status" value="1"/>
</dbReference>
<keyword evidence="2" id="KW-0479">Metal-binding</keyword>
<dbReference type="Pfam" id="PF20582">
    <property type="entry name" value="UPF0758_N"/>
    <property type="match status" value="1"/>
</dbReference>
<name>A0A286U3M7_9BACT</name>
<keyword evidence="4" id="KW-0862">Zinc</keyword>
<comment type="similarity">
    <text evidence="6">Belongs to the UPF0758 family.</text>
</comment>
<dbReference type="EMBL" id="BAOS01000043">
    <property type="protein sequence ID" value="GAX62758.1"/>
    <property type="molecule type" value="Genomic_DNA"/>
</dbReference>
<dbReference type="InterPro" id="IPR025657">
    <property type="entry name" value="RadC_JAB"/>
</dbReference>
<dbReference type="GO" id="GO:0046872">
    <property type="term" value="F:metal ion binding"/>
    <property type="evidence" value="ECO:0007669"/>
    <property type="project" value="UniProtKB-KW"/>
</dbReference>
<dbReference type="PROSITE" id="PS01302">
    <property type="entry name" value="UPF0758"/>
    <property type="match status" value="1"/>
</dbReference>
<feature type="domain" description="MPN" evidence="7">
    <location>
        <begin position="113"/>
        <end position="235"/>
    </location>
</feature>
<dbReference type="PANTHER" id="PTHR30471">
    <property type="entry name" value="DNA REPAIR PROTEIN RADC"/>
    <property type="match status" value="1"/>
</dbReference>
<gene>
    <name evidence="8" type="ORF">SCALIN_C43_0011</name>
</gene>
<keyword evidence="3" id="KW-0378">Hydrolase</keyword>
<organism evidence="8 9">
    <name type="scientific">Candidatus Scalindua japonica</name>
    <dbReference type="NCBI Taxonomy" id="1284222"/>
    <lineage>
        <taxon>Bacteria</taxon>
        <taxon>Pseudomonadati</taxon>
        <taxon>Planctomycetota</taxon>
        <taxon>Candidatus Brocadiia</taxon>
        <taxon>Candidatus Brocadiales</taxon>
        <taxon>Candidatus Scalinduaceae</taxon>
        <taxon>Candidatus Scalindua</taxon>
    </lineage>
</organism>
<keyword evidence="9" id="KW-1185">Reference proteome</keyword>
<evidence type="ECO:0000256" key="5">
    <source>
        <dbReference type="ARBA" id="ARBA00023049"/>
    </source>
</evidence>
<keyword evidence="5" id="KW-0482">Metalloprotease</keyword>
<dbReference type="RefSeq" id="WP_096896150.1">
    <property type="nucleotide sequence ID" value="NZ_BAOS01000043.1"/>
</dbReference>